<dbReference type="Proteomes" id="UP000054632">
    <property type="component" value="Unassembled WGS sequence"/>
</dbReference>
<name>A0A0V1EAG8_TRIPS</name>
<proteinExistence type="predicted"/>
<evidence type="ECO:0000313" key="2">
    <source>
        <dbReference type="Proteomes" id="UP000054632"/>
    </source>
</evidence>
<sequence length="127" mass="14819">MNVFFISGIKYIGSEKLRPLCTMAARKIKKLHECKQKRSSITSKLVNYFQVSKAVHTRTDLRQICQIYKTHPVACPLSQKGQIRFRRSFYIYNFHFNNISIFSGIVTNPYYSKLLNDVMKAICVCLE</sequence>
<dbReference type="AlphaFoldDB" id="A0A0V1EAG8"/>
<reference evidence="1 2" key="1">
    <citation type="submission" date="2015-01" db="EMBL/GenBank/DDBJ databases">
        <title>Evolution of Trichinella species and genotypes.</title>
        <authorList>
            <person name="Korhonen P.K."/>
            <person name="Edoardo P."/>
            <person name="Giuseppe L.R."/>
            <person name="Gasser R.B."/>
        </authorList>
    </citation>
    <scope>NUCLEOTIDE SEQUENCE [LARGE SCALE GENOMIC DNA]</scope>
    <source>
        <strain evidence="1">ISS13</strain>
    </source>
</reference>
<organism evidence="1 2">
    <name type="scientific">Trichinella pseudospiralis</name>
    <name type="common">Parasitic roundworm</name>
    <dbReference type="NCBI Taxonomy" id="6337"/>
    <lineage>
        <taxon>Eukaryota</taxon>
        <taxon>Metazoa</taxon>
        <taxon>Ecdysozoa</taxon>
        <taxon>Nematoda</taxon>
        <taxon>Enoplea</taxon>
        <taxon>Dorylaimia</taxon>
        <taxon>Trichinellida</taxon>
        <taxon>Trichinellidae</taxon>
        <taxon>Trichinella</taxon>
    </lineage>
</organism>
<protein>
    <submittedName>
        <fullName evidence="1">Uncharacterized protein</fullName>
    </submittedName>
</protein>
<accession>A0A0V1EAG8</accession>
<comment type="caution">
    <text evidence="1">The sequence shown here is derived from an EMBL/GenBank/DDBJ whole genome shotgun (WGS) entry which is preliminary data.</text>
</comment>
<dbReference type="EMBL" id="JYDR01000071">
    <property type="protein sequence ID" value="KRY70602.1"/>
    <property type="molecule type" value="Genomic_DNA"/>
</dbReference>
<evidence type="ECO:0000313" key="1">
    <source>
        <dbReference type="EMBL" id="KRY70602.1"/>
    </source>
</evidence>
<gene>
    <name evidence="1" type="ORF">T4A_384</name>
</gene>